<proteinExistence type="predicted"/>
<sequence length="698" mass="78528">MRVLVLLLALLYMLGVVSAKGEAKKEVIQTRPVLLIPGFASSQLHAWKKTRCNHAIQKNLYRDVNVGDRLWIDVTRILAQGECWLSCMKLHMVNQSEVACKLRAAEGLSAISELDPGIVTGPLSTIWRGLIQDLVDQFHLGPDEIVVAPYDWRLPPARLQSRDKFFLKLKAQIEHTVIMHQQRHPDQPAAGLVVIAHSMGNNVFRYFLSWLRHEVGRHHWQEWIDRHISTYFAVGAPLLGSSEGLELITSGLTQGLPLAQSEVRKLVVTFGSIVGFLPIPSTPRTSHDSDILLSVRFQTNDGETERHYTSVDIASGVFFRDMAVHDPIFADMEEVRKRFYVEDDVIDAFKPWDRPPIENVYAVYGVNMPTKYNYQYQGSDVAGHWYQVSLERESGHRKVCNKTGDATVPYHSLSWAHTWLGSAGKAVNITRTPQKVYYSRDSIQRFKATRQGAEHHADYVHGTKHHLCSTKASAVTSAIAASATASAQTTASPTTSSSFWNGLFGGEAGGKHVTFFERQETVSEDVVRSTGIWEIDGARHREILSHPMFLRELRTELRHLFRGQRAGVDKSARPPQIDGDCYWNYRRAKCEFPEFCEYRYEFGDVTLDQSCRKRAVPLASPAGDKSHAVSIRKPKPDEDGGLCSTNHTPVTCALCDRPDEATTTRAIVATDFCEALCAYPARPSRAAMWPMSCRKERQ</sequence>
<gene>
    <name evidence="2" type="ORF">Poli38472_003586</name>
</gene>
<dbReference type="SUPFAM" id="SSF53474">
    <property type="entry name" value="alpha/beta-Hydrolases"/>
    <property type="match status" value="1"/>
</dbReference>
<feature type="signal peptide" evidence="1">
    <location>
        <begin position="1"/>
        <end position="19"/>
    </location>
</feature>
<dbReference type="InterPro" id="IPR003386">
    <property type="entry name" value="LACT/PDAT_acylTrfase"/>
</dbReference>
<comment type="caution">
    <text evidence="2">The sequence shown here is derived from an EMBL/GenBank/DDBJ whole genome shotgun (WGS) entry which is preliminary data.</text>
</comment>
<evidence type="ECO:0000256" key="1">
    <source>
        <dbReference type="SAM" id="SignalP"/>
    </source>
</evidence>
<dbReference type="Proteomes" id="UP000794436">
    <property type="component" value="Unassembled WGS sequence"/>
</dbReference>
<evidence type="ECO:0000313" key="2">
    <source>
        <dbReference type="EMBL" id="TMW65821.1"/>
    </source>
</evidence>
<keyword evidence="1" id="KW-0732">Signal</keyword>
<dbReference type="EMBL" id="SPLM01000036">
    <property type="protein sequence ID" value="TMW65821.1"/>
    <property type="molecule type" value="Genomic_DNA"/>
</dbReference>
<feature type="chain" id="PRO_5035450268" evidence="1">
    <location>
        <begin position="20"/>
        <end position="698"/>
    </location>
</feature>
<dbReference type="Gene3D" id="3.40.50.1820">
    <property type="entry name" value="alpha/beta hydrolase"/>
    <property type="match status" value="1"/>
</dbReference>
<dbReference type="AlphaFoldDB" id="A0A8K1FK99"/>
<protein>
    <submittedName>
        <fullName evidence="2">Uncharacterized protein</fullName>
    </submittedName>
</protein>
<accession>A0A8K1FK99</accession>
<reference evidence="2" key="1">
    <citation type="submission" date="2019-03" db="EMBL/GenBank/DDBJ databases">
        <title>Long read genome sequence of the mycoparasitic Pythium oligandrum ATCC 38472 isolated from sugarbeet rhizosphere.</title>
        <authorList>
            <person name="Gaulin E."/>
        </authorList>
    </citation>
    <scope>NUCLEOTIDE SEQUENCE</scope>
    <source>
        <strain evidence="2">ATCC 38472_TT</strain>
    </source>
</reference>
<name>A0A8K1FK99_PYTOL</name>
<dbReference type="OrthoDB" id="190846at2759"/>
<dbReference type="GO" id="GO:0006629">
    <property type="term" value="P:lipid metabolic process"/>
    <property type="evidence" value="ECO:0007669"/>
    <property type="project" value="InterPro"/>
</dbReference>
<evidence type="ECO:0000313" key="3">
    <source>
        <dbReference type="Proteomes" id="UP000794436"/>
    </source>
</evidence>
<dbReference type="GO" id="GO:0008374">
    <property type="term" value="F:O-acyltransferase activity"/>
    <property type="evidence" value="ECO:0007669"/>
    <property type="project" value="InterPro"/>
</dbReference>
<keyword evidence="3" id="KW-1185">Reference proteome</keyword>
<dbReference type="Pfam" id="PF02450">
    <property type="entry name" value="LCAT"/>
    <property type="match status" value="1"/>
</dbReference>
<organism evidence="2 3">
    <name type="scientific">Pythium oligandrum</name>
    <name type="common">Mycoparasitic fungus</name>
    <dbReference type="NCBI Taxonomy" id="41045"/>
    <lineage>
        <taxon>Eukaryota</taxon>
        <taxon>Sar</taxon>
        <taxon>Stramenopiles</taxon>
        <taxon>Oomycota</taxon>
        <taxon>Peronosporomycetes</taxon>
        <taxon>Pythiales</taxon>
        <taxon>Pythiaceae</taxon>
        <taxon>Pythium</taxon>
    </lineage>
</organism>
<dbReference type="InterPro" id="IPR029058">
    <property type="entry name" value="AB_hydrolase_fold"/>
</dbReference>
<dbReference type="PANTHER" id="PTHR11440">
    <property type="entry name" value="LECITHIN-CHOLESTEROL ACYLTRANSFERASE-RELATED"/>
    <property type="match status" value="1"/>
</dbReference>